<dbReference type="InterPro" id="IPR036034">
    <property type="entry name" value="PDZ_sf"/>
</dbReference>
<evidence type="ECO:0000256" key="2">
    <source>
        <dbReference type="ARBA" id="ARBA00004127"/>
    </source>
</evidence>
<evidence type="ECO:0000256" key="10">
    <source>
        <dbReference type="ARBA" id="ARBA00045828"/>
    </source>
</evidence>
<comment type="subcellular location">
    <subcellularLocation>
        <location evidence="2">Endomembrane system</location>
        <topology evidence="2">Multi-pass membrane protein</topology>
    </subcellularLocation>
</comment>
<keyword evidence="8 12" id="KW-0472">Membrane</keyword>
<evidence type="ECO:0000256" key="4">
    <source>
        <dbReference type="ARBA" id="ARBA00012347"/>
    </source>
</evidence>
<dbReference type="GO" id="GO:0005737">
    <property type="term" value="C:cytoplasm"/>
    <property type="evidence" value="ECO:0007669"/>
    <property type="project" value="TreeGrafter"/>
</dbReference>
<evidence type="ECO:0000256" key="12">
    <source>
        <dbReference type="SAM" id="Phobius"/>
    </source>
</evidence>
<dbReference type="EC" id="3.4.24.85" evidence="4"/>
<organism evidence="14">
    <name type="scientific">Hirondellea gigas</name>
    <dbReference type="NCBI Taxonomy" id="1518452"/>
    <lineage>
        <taxon>Eukaryota</taxon>
        <taxon>Metazoa</taxon>
        <taxon>Ecdysozoa</taxon>
        <taxon>Arthropoda</taxon>
        <taxon>Crustacea</taxon>
        <taxon>Multicrustacea</taxon>
        <taxon>Malacostraca</taxon>
        <taxon>Eumalacostraca</taxon>
        <taxon>Peracarida</taxon>
        <taxon>Amphipoda</taxon>
        <taxon>Amphilochidea</taxon>
        <taxon>Lysianassida</taxon>
        <taxon>Lysianassidira</taxon>
        <taxon>Lysianassoidea</taxon>
        <taxon>Lysianassidae</taxon>
        <taxon>Hirondellea</taxon>
    </lineage>
</organism>
<dbReference type="PRINTS" id="PR01000">
    <property type="entry name" value="SREBPS2PTASE"/>
</dbReference>
<feature type="compositionally biased region" description="Basic and acidic residues" evidence="11">
    <location>
        <begin position="442"/>
        <end position="451"/>
    </location>
</feature>
<evidence type="ECO:0000256" key="7">
    <source>
        <dbReference type="ARBA" id="ARBA00022989"/>
    </source>
</evidence>
<dbReference type="AlphaFoldDB" id="A0A2P2I2T6"/>
<keyword evidence="6 12" id="KW-0812">Transmembrane</keyword>
<evidence type="ECO:0000256" key="8">
    <source>
        <dbReference type="ARBA" id="ARBA00023136"/>
    </source>
</evidence>
<evidence type="ECO:0000256" key="3">
    <source>
        <dbReference type="ARBA" id="ARBA00009989"/>
    </source>
</evidence>
<feature type="domain" description="Peptidase M50" evidence="13">
    <location>
        <begin position="143"/>
        <end position="290"/>
    </location>
</feature>
<sequence>MEMWTFLTVTFLIHFFLSFTDFFLKSCMCHPYLQLVHHLGVTIKPLQVRVCTTLFNRPLAKWALRNSKLHRLWFTVGVVVVLCAVLPSIVLLFVNVVQWVISVAAAAHPHQQQQQQRSPADQQMLQPVVPGVNLSSEDLPVYFLTLLVSSVLHEAGHALAAFKEGVHVDGVGLLLVFILPGAFVMLPADAVAALHPYRRLKIFCAGVWHNLLLVLLAVLVATVTPVLLLPLYTQHRGAVVTSFTEHSPARGPRGLIPLDVVSSINDCRVESWQSWHDCLLETLQQPQSGYCVPDHLVANMDETVQHYTNGPGDSIVCCPPARKEGGVGAGADHLCFELLAAASGEDGGDDTVPMHPFTCLPARPAVAHSPKSCRNTKECPKEHFCLAPSLEEGVRLLRIVRSTTVQQTFSTSVNSDEHNSEARTVPVIRDNEHNNNGLGDHGNTDRTRDRPVNIRDNLNDDIHEQQQAVLPDVGHYRAGRKLTYHHNSSSLNYVVKEGNYMHVNNKNIYENDNIEDESNLNIRNSINTENFSVSLDNSRFVFDDKINNKNMETTFSVSQKFMQSNSTKGNFRIVNESEQQYDQVRRLVKRAAEDKEAVAASVGLGTKVTDEEECNHDRDVPQHFNDVLFLGSPAQLFQTVTVSDYIPRFSFVPLGLAESLLKLCEYFIKFSGALALLNVVPCVYLDGQYISDAVIDWIAGDYVSAKSKRLLKISITACGTVLLFANVFIGLMSLR</sequence>
<dbReference type="PANTHER" id="PTHR13325:SF3">
    <property type="entry name" value="MEMBRANE-BOUND TRANSCRIPTION FACTOR SITE-2 PROTEASE"/>
    <property type="match status" value="1"/>
</dbReference>
<dbReference type="PANTHER" id="PTHR13325">
    <property type="entry name" value="PROTEASE M50 MEMBRANE-BOUND TRANSCRIPTION FACTOR SITE 2 PROTEASE"/>
    <property type="match status" value="1"/>
</dbReference>
<proteinExistence type="evidence at transcript level"/>
<evidence type="ECO:0000256" key="5">
    <source>
        <dbReference type="ARBA" id="ARBA00014400"/>
    </source>
</evidence>
<feature type="region of interest" description="Disordered" evidence="11">
    <location>
        <begin position="410"/>
        <end position="451"/>
    </location>
</feature>
<feature type="transmembrane region" description="Helical" evidence="12">
    <location>
        <begin position="713"/>
        <end position="734"/>
    </location>
</feature>
<dbReference type="InterPro" id="IPR008915">
    <property type="entry name" value="Peptidase_M50"/>
</dbReference>
<dbReference type="GO" id="GO:0012505">
    <property type="term" value="C:endomembrane system"/>
    <property type="evidence" value="ECO:0007669"/>
    <property type="project" value="UniProtKB-SubCell"/>
</dbReference>
<evidence type="ECO:0000256" key="11">
    <source>
        <dbReference type="SAM" id="MobiDB-lite"/>
    </source>
</evidence>
<evidence type="ECO:0000256" key="6">
    <source>
        <dbReference type="ARBA" id="ARBA00022692"/>
    </source>
</evidence>
<evidence type="ECO:0000313" key="14">
    <source>
        <dbReference type="EMBL" id="LAB68338.1"/>
    </source>
</evidence>
<dbReference type="GO" id="GO:0031293">
    <property type="term" value="P:membrane protein intracellular domain proteolysis"/>
    <property type="evidence" value="ECO:0007669"/>
    <property type="project" value="TreeGrafter"/>
</dbReference>
<evidence type="ECO:0000256" key="9">
    <source>
        <dbReference type="ARBA" id="ARBA00032658"/>
    </source>
</evidence>
<dbReference type="EMBL" id="IACF01002693">
    <property type="protein sequence ID" value="LAB68338.1"/>
    <property type="molecule type" value="mRNA"/>
</dbReference>
<dbReference type="SUPFAM" id="SSF50156">
    <property type="entry name" value="PDZ domain-like"/>
    <property type="match status" value="1"/>
</dbReference>
<name>A0A2P2I2T6_9CRUS</name>
<keyword evidence="14" id="KW-0378">Hydrolase</keyword>
<accession>A0A2P2I2T6</accession>
<evidence type="ECO:0000259" key="13">
    <source>
        <dbReference type="Pfam" id="PF02163"/>
    </source>
</evidence>
<feature type="transmembrane region" description="Helical" evidence="12">
    <location>
        <begin position="207"/>
        <end position="229"/>
    </location>
</feature>
<dbReference type="GO" id="GO:0004222">
    <property type="term" value="F:metalloendopeptidase activity"/>
    <property type="evidence" value="ECO:0007669"/>
    <property type="project" value="InterPro"/>
</dbReference>
<comment type="catalytic activity">
    <reaction evidence="1">
        <text>Cleaves several transcription factors that are type-2 transmembrane proteins within membrane-spanning domains. Known substrates include sterol regulatory element-binding protein (SREBP) -1, SREBP-2 and forms of the transcriptional activator ATF6. SREBP-2 is cleaved at the site 477-DRSRILL-|-CVLTFLCLSFNPLTSLLQWGGA-505. The residues Asn-Pro, 11 residues distal to the site of cleavage in the membrane-spanning domain, are important for cleavage by S2P endopeptidase. Replacement of either of these residues does not prevent cleavage, but there is no cleavage if both of these residues are replaced.</text>
        <dbReference type="EC" id="3.4.24.85"/>
    </reaction>
</comment>
<comment type="function">
    <text evidence="10">Zinc metalloprotease that mediates intramembrane proteolysis of proteins such as ATF6, ATF6B, SREBF1/SREBP1 and SREBF2/SREBP2. Catalyzes the second step in the proteolytic activation of the sterol regulatory element-binding proteins (SREBPs) SREBF1/SREBP1 and SREBF2/SREBP2: cleaves SREBPs within the first transmembrane segment, thereby releasing the N-terminal segment with a portion of the transmembrane segment attached. Mature N-terminal SREBP fragments shuttle to the nucleus and activate gene transcription. Also mediates the second step in the proteolytic activation of the cyclic AMP-dependent transcription factor ATF-6 (ATF6 and ATF6B). Involved in intramembrane proteolysis during bone formation. In astrocytes and osteoblasts, upon DNA damage and ER stress, mediates the second step of the regulated intramembrane proteolytic activation of the transcription factor CREB3L1, leading to the inhibition of cell-cycle progression.</text>
</comment>
<feature type="transmembrane region" description="Helical" evidence="12">
    <location>
        <begin position="6"/>
        <end position="24"/>
    </location>
</feature>
<dbReference type="GO" id="GO:0016020">
    <property type="term" value="C:membrane"/>
    <property type="evidence" value="ECO:0007669"/>
    <property type="project" value="InterPro"/>
</dbReference>
<reference evidence="14" key="1">
    <citation type="journal article" date="2018" name="Biosci. Biotechnol. Biochem.">
        <title>Polysaccharide hydrolase of the hadal zone amphipods Hirondellea gigas.</title>
        <authorList>
            <person name="Kobayashi H."/>
            <person name="Nagahama T."/>
            <person name="Arai W."/>
            <person name="Sasagawa Y."/>
            <person name="Umeda M."/>
            <person name="Hayashi T."/>
            <person name="Nikaido I."/>
            <person name="Watanabe H."/>
            <person name="Oguri K."/>
            <person name="Kitazato H."/>
            <person name="Fujioka K."/>
            <person name="Kido Y."/>
            <person name="Takami H."/>
        </authorList>
    </citation>
    <scope>NUCLEOTIDE SEQUENCE</scope>
    <source>
        <tissue evidence="14">Whole body</tissue>
    </source>
</reference>
<evidence type="ECO:0000256" key="1">
    <source>
        <dbReference type="ARBA" id="ARBA00001350"/>
    </source>
</evidence>
<dbReference type="GO" id="GO:1905897">
    <property type="term" value="P:regulation of response to endoplasmic reticulum stress"/>
    <property type="evidence" value="ECO:0007669"/>
    <property type="project" value="TreeGrafter"/>
</dbReference>
<dbReference type="Pfam" id="PF02163">
    <property type="entry name" value="Peptidase_M50"/>
    <property type="match status" value="1"/>
</dbReference>
<dbReference type="InterPro" id="IPR001193">
    <property type="entry name" value="MBTPS2"/>
</dbReference>
<keyword evidence="14" id="KW-0645">Protease</keyword>
<keyword evidence="7 12" id="KW-1133">Transmembrane helix</keyword>
<comment type="similarity">
    <text evidence="3">Belongs to the peptidase M50A family.</text>
</comment>
<protein>
    <recommendedName>
        <fullName evidence="5">Membrane-bound transcription factor site-2 protease</fullName>
        <ecNumber evidence="4">3.4.24.85</ecNumber>
    </recommendedName>
    <alternativeName>
        <fullName evidence="9">Endopeptidase S2P</fullName>
    </alternativeName>
</protein>
<feature type="transmembrane region" description="Helical" evidence="12">
    <location>
        <begin position="72"/>
        <end position="94"/>
    </location>
</feature>
<feature type="transmembrane region" description="Helical" evidence="12">
    <location>
        <begin position="174"/>
        <end position="195"/>
    </location>
</feature>